<comment type="caution">
    <text evidence="5">The sequence shown here is derived from an EMBL/GenBank/DDBJ whole genome shotgun (WGS) entry which is preliminary data.</text>
</comment>
<dbReference type="InterPro" id="IPR011663">
    <property type="entry name" value="UTRA"/>
</dbReference>
<keyword evidence="6" id="KW-1185">Reference proteome</keyword>
<dbReference type="Pfam" id="PF00392">
    <property type="entry name" value="GntR"/>
    <property type="match status" value="1"/>
</dbReference>
<evidence type="ECO:0000256" key="2">
    <source>
        <dbReference type="ARBA" id="ARBA00023125"/>
    </source>
</evidence>
<dbReference type="InterPro" id="IPR036388">
    <property type="entry name" value="WH-like_DNA-bd_sf"/>
</dbReference>
<dbReference type="CDD" id="cd07377">
    <property type="entry name" value="WHTH_GntR"/>
    <property type="match status" value="1"/>
</dbReference>
<name>A0ABW8MFA1_9BURK</name>
<evidence type="ECO:0000313" key="5">
    <source>
        <dbReference type="EMBL" id="MFK4442333.1"/>
    </source>
</evidence>
<evidence type="ECO:0000259" key="4">
    <source>
        <dbReference type="PROSITE" id="PS50949"/>
    </source>
</evidence>
<evidence type="ECO:0000256" key="1">
    <source>
        <dbReference type="ARBA" id="ARBA00023015"/>
    </source>
</evidence>
<dbReference type="RefSeq" id="WP_404606545.1">
    <property type="nucleotide sequence ID" value="NZ_JBIYDN010000006.1"/>
</dbReference>
<dbReference type="SMART" id="SM00866">
    <property type="entry name" value="UTRA"/>
    <property type="match status" value="1"/>
</dbReference>
<keyword evidence="1" id="KW-0805">Transcription regulation</keyword>
<dbReference type="InterPro" id="IPR000524">
    <property type="entry name" value="Tscrpt_reg_HTH_GntR"/>
</dbReference>
<dbReference type="Proteomes" id="UP001620514">
    <property type="component" value="Unassembled WGS sequence"/>
</dbReference>
<accession>A0ABW8MFA1</accession>
<dbReference type="PANTHER" id="PTHR44846">
    <property type="entry name" value="MANNOSYL-D-GLYCERATE TRANSPORT/METABOLISM SYSTEM REPRESSOR MNGR-RELATED"/>
    <property type="match status" value="1"/>
</dbReference>
<reference evidence="5 6" key="1">
    <citation type="submission" date="2024-10" db="EMBL/GenBank/DDBJ databases">
        <authorList>
            <person name="Deangelis K."/>
            <person name="Huntemann M."/>
            <person name="Clum A."/>
            <person name="Wang J."/>
            <person name="Palaniappan K."/>
            <person name="Ritter S."/>
            <person name="Chen I.-M."/>
            <person name="Stamatis D."/>
            <person name="Reddy T."/>
            <person name="O'Malley R."/>
            <person name="Daum C."/>
            <person name="Ng V."/>
            <person name="Ivanova N."/>
            <person name="Kyrpides N."/>
            <person name="Woyke T."/>
        </authorList>
    </citation>
    <scope>NUCLEOTIDE SEQUENCE [LARGE SCALE GENOMIC DNA]</scope>
    <source>
        <strain evidence="5 6">GAS97</strain>
    </source>
</reference>
<dbReference type="Gene3D" id="3.40.1410.10">
    <property type="entry name" value="Chorismate lyase-like"/>
    <property type="match status" value="1"/>
</dbReference>
<dbReference type="SMART" id="SM00345">
    <property type="entry name" value="HTH_GNTR"/>
    <property type="match status" value="1"/>
</dbReference>
<evidence type="ECO:0000256" key="3">
    <source>
        <dbReference type="ARBA" id="ARBA00023163"/>
    </source>
</evidence>
<keyword evidence="2" id="KW-0238">DNA-binding</keyword>
<dbReference type="Gene3D" id="1.10.10.10">
    <property type="entry name" value="Winged helix-like DNA-binding domain superfamily/Winged helix DNA-binding domain"/>
    <property type="match status" value="1"/>
</dbReference>
<dbReference type="Pfam" id="PF07702">
    <property type="entry name" value="UTRA"/>
    <property type="match status" value="1"/>
</dbReference>
<dbReference type="PROSITE" id="PS50949">
    <property type="entry name" value="HTH_GNTR"/>
    <property type="match status" value="1"/>
</dbReference>
<proteinExistence type="predicted"/>
<dbReference type="SUPFAM" id="SSF46785">
    <property type="entry name" value="Winged helix' DNA-binding domain"/>
    <property type="match status" value="1"/>
</dbReference>
<dbReference type="SUPFAM" id="SSF64288">
    <property type="entry name" value="Chorismate lyase-like"/>
    <property type="match status" value="1"/>
</dbReference>
<dbReference type="EMBL" id="JBIYDN010000006">
    <property type="protein sequence ID" value="MFK4442333.1"/>
    <property type="molecule type" value="Genomic_DNA"/>
</dbReference>
<reference evidence="5 6" key="2">
    <citation type="submission" date="2024-11" db="EMBL/GenBank/DDBJ databases">
        <title>Using genomics to understand microbial adaptation to soil warming.</title>
        <authorList>
            <person name="Deangelis K.M. PhD."/>
        </authorList>
    </citation>
    <scope>NUCLEOTIDE SEQUENCE [LARGE SCALE GENOMIC DNA]</scope>
    <source>
        <strain evidence="5 6">GAS97</strain>
    </source>
</reference>
<feature type="domain" description="HTH gntR-type" evidence="4">
    <location>
        <begin position="14"/>
        <end position="82"/>
    </location>
</feature>
<dbReference type="PANTHER" id="PTHR44846:SF1">
    <property type="entry name" value="MANNOSYL-D-GLYCERATE TRANSPORT_METABOLISM SYSTEM REPRESSOR MNGR-RELATED"/>
    <property type="match status" value="1"/>
</dbReference>
<organism evidence="5 6">
    <name type="scientific">Caballeronia udeis</name>
    <dbReference type="NCBI Taxonomy" id="1232866"/>
    <lineage>
        <taxon>Bacteria</taxon>
        <taxon>Pseudomonadati</taxon>
        <taxon>Pseudomonadota</taxon>
        <taxon>Betaproteobacteria</taxon>
        <taxon>Burkholderiales</taxon>
        <taxon>Burkholderiaceae</taxon>
        <taxon>Caballeronia</taxon>
    </lineage>
</organism>
<dbReference type="InterPro" id="IPR036390">
    <property type="entry name" value="WH_DNA-bd_sf"/>
</dbReference>
<dbReference type="InterPro" id="IPR028978">
    <property type="entry name" value="Chorismate_lyase_/UTRA_dom_sf"/>
</dbReference>
<gene>
    <name evidence="5" type="ORF">ABH943_002349</name>
</gene>
<dbReference type="InterPro" id="IPR050679">
    <property type="entry name" value="Bact_HTH_transcr_reg"/>
</dbReference>
<evidence type="ECO:0000313" key="6">
    <source>
        <dbReference type="Proteomes" id="UP001620514"/>
    </source>
</evidence>
<protein>
    <submittedName>
        <fullName evidence="5">GntR family transcriptional regulator</fullName>
    </submittedName>
</protein>
<sequence length="258" mass="28888">MTAPTATLLPLSAAPLYARLKEVLRARILDGTYPPHGQMPSEHELCAMFEVSRITVRQALGDLQKEGLLFKIHGKGTFVSKPKAFQNVTSLQGFAEAMSSMGYEIVNQLRTFKVVKADRHVATRLNIAEGTGVVEIHRVRMLNRAPVSLEITYVPELLEKRLANADLVTRDIFLILENDCGLSLGHADVSIDAILADDEIAAALQVEEGSPVLRIERLTHCADGTPIDYEYLYFRGDAFQYRMRIDREKKRRNARKAP</sequence>
<keyword evidence="3" id="KW-0804">Transcription</keyword>
<dbReference type="PRINTS" id="PR00035">
    <property type="entry name" value="HTHGNTR"/>
</dbReference>